<keyword evidence="5 8" id="KW-0457">Lysine biosynthesis</keyword>
<evidence type="ECO:0000256" key="3">
    <source>
        <dbReference type="ARBA" id="ARBA00013080"/>
    </source>
</evidence>
<protein>
    <recommendedName>
        <fullName evidence="3 8">Diaminopimelate epimerase</fullName>
        <shortName evidence="8">DAP epimerase</shortName>
        <ecNumber evidence="3 8">5.1.1.7</ecNumber>
    </recommendedName>
    <alternativeName>
        <fullName evidence="8">PLP-independent amino acid racemase</fullName>
    </alternativeName>
</protein>
<dbReference type="InterPro" id="IPR001653">
    <property type="entry name" value="DAP_epimerase_DapF"/>
</dbReference>
<comment type="function">
    <text evidence="8">Catalyzes the stereoinversion of LL-2,6-diaminopimelate (L,L-DAP) to meso-diaminopimelate (meso-DAP), a precursor of L-lysine and an essential component of the bacterial peptidoglycan.</text>
</comment>
<evidence type="ECO:0000256" key="7">
    <source>
        <dbReference type="ARBA" id="ARBA00051712"/>
    </source>
</evidence>
<comment type="similarity">
    <text evidence="2 8">Belongs to the diaminopimelate epimerase family.</text>
</comment>
<reference evidence="10 11" key="1">
    <citation type="submission" date="2021-02" db="EMBL/GenBank/DDBJ databases">
        <title>Alicyclobacillus curvatus sp. nov. and Alicyclobacillus mengziensis sp. nov., two acidophilic bacteria isolated from acid mine drainage.</title>
        <authorList>
            <person name="Huang Y."/>
        </authorList>
    </citation>
    <scope>NUCLEOTIDE SEQUENCE [LARGE SCALE GENOMIC DNA]</scope>
    <source>
        <strain evidence="10 11">S30H14</strain>
    </source>
</reference>
<dbReference type="AlphaFoldDB" id="A0A9X7W365"/>
<dbReference type="Pfam" id="PF01678">
    <property type="entry name" value="DAP_epimerase"/>
    <property type="match status" value="2"/>
</dbReference>
<evidence type="ECO:0000256" key="5">
    <source>
        <dbReference type="ARBA" id="ARBA00023154"/>
    </source>
</evidence>
<organism evidence="10 11">
    <name type="scientific">Alicyclobacillus mengziensis</name>
    <dbReference type="NCBI Taxonomy" id="2931921"/>
    <lineage>
        <taxon>Bacteria</taxon>
        <taxon>Bacillati</taxon>
        <taxon>Bacillota</taxon>
        <taxon>Bacilli</taxon>
        <taxon>Bacillales</taxon>
        <taxon>Alicyclobacillaceae</taxon>
        <taxon>Alicyclobacillus</taxon>
    </lineage>
</organism>
<feature type="site" description="Could be important to modulate the pK values of the two catalytic cysteine residues" evidence="8">
    <location>
        <position position="165"/>
    </location>
</feature>
<dbReference type="EMBL" id="CP071182">
    <property type="protein sequence ID" value="QSO49903.1"/>
    <property type="molecule type" value="Genomic_DNA"/>
</dbReference>
<dbReference type="Proteomes" id="UP000663505">
    <property type="component" value="Chromosome"/>
</dbReference>
<feature type="binding site" evidence="8">
    <location>
        <begin position="74"/>
        <end position="75"/>
    </location>
    <ligand>
        <name>substrate</name>
    </ligand>
</feature>
<dbReference type="Gene3D" id="3.10.310.10">
    <property type="entry name" value="Diaminopimelate Epimerase, Chain A, domain 1"/>
    <property type="match status" value="2"/>
</dbReference>
<keyword evidence="8" id="KW-0963">Cytoplasm</keyword>
<dbReference type="NCBIfam" id="TIGR00652">
    <property type="entry name" value="DapF"/>
    <property type="match status" value="1"/>
</dbReference>
<accession>A0A9X7W365</accession>
<evidence type="ECO:0000256" key="6">
    <source>
        <dbReference type="ARBA" id="ARBA00023235"/>
    </source>
</evidence>
<keyword evidence="4 8" id="KW-0028">Amino-acid biosynthesis</keyword>
<feature type="binding site" evidence="8">
    <location>
        <position position="196"/>
    </location>
    <ligand>
        <name>substrate</name>
    </ligand>
</feature>
<feature type="binding site" evidence="8">
    <location>
        <position position="64"/>
    </location>
    <ligand>
        <name>substrate</name>
    </ligand>
</feature>
<dbReference type="PROSITE" id="PS01326">
    <property type="entry name" value="DAP_EPIMERASE"/>
    <property type="match status" value="1"/>
</dbReference>
<comment type="subcellular location">
    <subcellularLocation>
        <location evidence="8">Cytoplasm</location>
    </subcellularLocation>
</comment>
<keyword evidence="11" id="KW-1185">Reference proteome</keyword>
<dbReference type="SUPFAM" id="SSF54506">
    <property type="entry name" value="Diaminopimelate epimerase-like"/>
    <property type="match status" value="1"/>
</dbReference>
<evidence type="ECO:0000256" key="9">
    <source>
        <dbReference type="PROSITE-ProRule" id="PRU10125"/>
    </source>
</evidence>
<dbReference type="GO" id="GO:0009089">
    <property type="term" value="P:lysine biosynthetic process via diaminopimelate"/>
    <property type="evidence" value="ECO:0007669"/>
    <property type="project" value="UniProtKB-UniRule"/>
</dbReference>
<dbReference type="PANTHER" id="PTHR31689:SF0">
    <property type="entry name" value="DIAMINOPIMELATE EPIMERASE"/>
    <property type="match status" value="1"/>
</dbReference>
<dbReference type="HAMAP" id="MF_00197">
    <property type="entry name" value="DAP_epimerase"/>
    <property type="match status" value="1"/>
</dbReference>
<gene>
    <name evidence="8" type="primary">dapF</name>
    <name evidence="10" type="ORF">JZ786_15730</name>
</gene>
<feature type="binding site" evidence="8">
    <location>
        <position position="163"/>
    </location>
    <ligand>
        <name>substrate</name>
    </ligand>
</feature>
<feature type="site" description="Could be important to modulate the pK values of the two catalytic cysteine residues" evidence="8">
    <location>
        <position position="214"/>
    </location>
</feature>
<comment type="pathway">
    <text evidence="1 8">Amino-acid biosynthesis; L-lysine biosynthesis via DAP pathway; DL-2,6-diaminopimelate from LL-2,6-diaminopimelate: step 1/1.</text>
</comment>
<evidence type="ECO:0000313" key="10">
    <source>
        <dbReference type="EMBL" id="QSO49903.1"/>
    </source>
</evidence>
<evidence type="ECO:0000256" key="4">
    <source>
        <dbReference type="ARBA" id="ARBA00022605"/>
    </source>
</evidence>
<keyword evidence="6 8" id="KW-0413">Isomerase</keyword>
<feature type="active site" evidence="9">
    <location>
        <position position="73"/>
    </location>
</feature>
<evidence type="ECO:0000256" key="2">
    <source>
        <dbReference type="ARBA" id="ARBA00010219"/>
    </source>
</evidence>
<feature type="binding site" evidence="8">
    <location>
        <begin position="224"/>
        <end position="225"/>
    </location>
    <ligand>
        <name>substrate</name>
    </ligand>
</feature>
<dbReference type="InterPro" id="IPR018510">
    <property type="entry name" value="DAP_epimerase_AS"/>
</dbReference>
<feature type="binding site" evidence="8">
    <location>
        <begin position="214"/>
        <end position="215"/>
    </location>
    <ligand>
        <name>substrate</name>
    </ligand>
</feature>
<dbReference type="PANTHER" id="PTHR31689">
    <property type="entry name" value="DIAMINOPIMELATE EPIMERASE, CHLOROPLASTIC"/>
    <property type="match status" value="1"/>
</dbReference>
<name>A0A9X7W365_9BACL</name>
<feature type="binding site" evidence="8">
    <location>
        <position position="11"/>
    </location>
    <ligand>
        <name>substrate</name>
    </ligand>
</feature>
<feature type="active site" description="Proton donor" evidence="8">
    <location>
        <position position="73"/>
    </location>
</feature>
<dbReference type="EC" id="5.1.1.7" evidence="3 8"/>
<proteinExistence type="inferred from homology"/>
<dbReference type="GO" id="GO:0005829">
    <property type="term" value="C:cytosol"/>
    <property type="evidence" value="ECO:0007669"/>
    <property type="project" value="TreeGrafter"/>
</dbReference>
<feature type="active site" description="Proton acceptor" evidence="8">
    <location>
        <position position="223"/>
    </location>
</feature>
<dbReference type="GO" id="GO:0008837">
    <property type="term" value="F:diaminopimelate epimerase activity"/>
    <property type="evidence" value="ECO:0007669"/>
    <property type="project" value="UniProtKB-UniRule"/>
</dbReference>
<sequence>MRVAKMHALGNSYIYVEEHEIAAIRHRLPELARTVSDVRKGIGSDGLIVIGSSTVADVRMQIFNADGSEAENCGNGLRCVAKYAYEQGLVSKQEFHVETKGGVFHAKIWPDERGTVPKVTVNMGPMRLGPQQVPYSGPAVVDNEVAVQVGEDNLSGTLVSVGNPHFVAFVEDAVTSNVAAIGPIIERHPWFPERINVEFVTPRSRQELDFRVWERGSGITFACGTGACASVAAGVSKGLLDNQVRVHLLGGDLDVAVKDGQIFMTGEAVHVFSGVYAWDDEGKREQGSRQ</sequence>
<evidence type="ECO:0000313" key="11">
    <source>
        <dbReference type="Proteomes" id="UP000663505"/>
    </source>
</evidence>
<comment type="caution">
    <text evidence="8">Lacks conserved residue(s) required for the propagation of feature annotation.</text>
</comment>
<dbReference type="KEGG" id="afx:JZ786_15730"/>
<evidence type="ECO:0000256" key="8">
    <source>
        <dbReference type="HAMAP-Rule" id="MF_00197"/>
    </source>
</evidence>
<comment type="subunit">
    <text evidence="8">Homodimer.</text>
</comment>
<comment type="catalytic activity">
    <reaction evidence="7 8">
        <text>(2S,6S)-2,6-diaminopimelate = meso-2,6-diaminopimelate</text>
        <dbReference type="Rhea" id="RHEA:15393"/>
        <dbReference type="ChEBI" id="CHEBI:57609"/>
        <dbReference type="ChEBI" id="CHEBI:57791"/>
        <dbReference type="EC" id="5.1.1.7"/>
    </reaction>
</comment>
<evidence type="ECO:0000256" key="1">
    <source>
        <dbReference type="ARBA" id="ARBA00005196"/>
    </source>
</evidence>